<dbReference type="Pfam" id="PF17963">
    <property type="entry name" value="Big_9"/>
    <property type="match status" value="1"/>
</dbReference>
<feature type="region of interest" description="Disordered" evidence="3">
    <location>
        <begin position="1"/>
        <end position="22"/>
    </location>
</feature>
<evidence type="ECO:0000313" key="6">
    <source>
        <dbReference type="Proteomes" id="UP001147653"/>
    </source>
</evidence>
<evidence type="ECO:0000313" key="5">
    <source>
        <dbReference type="EMBL" id="MDA0183943.1"/>
    </source>
</evidence>
<evidence type="ECO:0000259" key="4">
    <source>
        <dbReference type="Pfam" id="PF02225"/>
    </source>
</evidence>
<keyword evidence="2" id="KW-0964">Secreted</keyword>
<dbReference type="RefSeq" id="WP_270028357.1">
    <property type="nucleotide sequence ID" value="NZ_JAPDDP010000064.1"/>
</dbReference>
<evidence type="ECO:0000256" key="2">
    <source>
        <dbReference type="ARBA" id="ARBA00022525"/>
    </source>
</evidence>
<dbReference type="GO" id="GO:0005576">
    <property type="term" value="C:extracellular region"/>
    <property type="evidence" value="ECO:0007669"/>
    <property type="project" value="UniProtKB-SubCell"/>
</dbReference>
<dbReference type="PRINTS" id="PR00313">
    <property type="entry name" value="CABNDNGRPT"/>
</dbReference>
<evidence type="ECO:0000256" key="1">
    <source>
        <dbReference type="ARBA" id="ARBA00004613"/>
    </source>
</evidence>
<organism evidence="5 6">
    <name type="scientific">Solirubrobacter phytolaccae</name>
    <dbReference type="NCBI Taxonomy" id="1404360"/>
    <lineage>
        <taxon>Bacteria</taxon>
        <taxon>Bacillati</taxon>
        <taxon>Actinomycetota</taxon>
        <taxon>Thermoleophilia</taxon>
        <taxon>Solirubrobacterales</taxon>
        <taxon>Solirubrobacteraceae</taxon>
        <taxon>Solirubrobacter</taxon>
    </lineage>
</organism>
<evidence type="ECO:0000256" key="3">
    <source>
        <dbReference type="SAM" id="MobiDB-lite"/>
    </source>
</evidence>
<protein>
    <submittedName>
        <fullName evidence="5">Ig-like domain-containing protein</fullName>
    </submittedName>
</protein>
<dbReference type="PROSITE" id="PS00330">
    <property type="entry name" value="HEMOLYSIN_CALCIUM"/>
    <property type="match status" value="3"/>
</dbReference>
<gene>
    <name evidence="5" type="ORF">OJ997_26790</name>
</gene>
<comment type="caution">
    <text evidence="5">The sequence shown here is derived from an EMBL/GenBank/DDBJ whole genome shotgun (WGS) entry which is preliminary data.</text>
</comment>
<feature type="region of interest" description="Disordered" evidence="3">
    <location>
        <begin position="189"/>
        <end position="211"/>
    </location>
</feature>
<dbReference type="Pfam" id="PF00353">
    <property type="entry name" value="HemolysinCabind"/>
    <property type="match status" value="3"/>
</dbReference>
<dbReference type="InterPro" id="IPR011049">
    <property type="entry name" value="Serralysin-like_metalloprot_C"/>
</dbReference>
<feature type="domain" description="PA" evidence="4">
    <location>
        <begin position="407"/>
        <end position="503"/>
    </location>
</feature>
<dbReference type="GO" id="GO:0005509">
    <property type="term" value="F:calcium ion binding"/>
    <property type="evidence" value="ECO:0007669"/>
    <property type="project" value="InterPro"/>
</dbReference>
<reference evidence="5" key="1">
    <citation type="submission" date="2022-10" db="EMBL/GenBank/DDBJ databases">
        <title>The WGS of Solirubrobacter phytolaccae KCTC 29190.</title>
        <authorList>
            <person name="Jiang Z."/>
        </authorList>
    </citation>
    <scope>NUCLEOTIDE SEQUENCE</scope>
    <source>
        <strain evidence="5">KCTC 29190</strain>
    </source>
</reference>
<dbReference type="InterPro" id="IPR003137">
    <property type="entry name" value="PA_domain"/>
</dbReference>
<dbReference type="EMBL" id="JAPDDP010000064">
    <property type="protein sequence ID" value="MDA0183943.1"/>
    <property type="molecule type" value="Genomic_DNA"/>
</dbReference>
<name>A0A9X3NCH8_9ACTN</name>
<comment type="subcellular location">
    <subcellularLocation>
        <location evidence="1">Secreted</location>
    </subcellularLocation>
</comment>
<dbReference type="PANTHER" id="PTHR38340:SF1">
    <property type="entry name" value="S-LAYER PROTEIN"/>
    <property type="match status" value="1"/>
</dbReference>
<dbReference type="PANTHER" id="PTHR38340">
    <property type="entry name" value="S-LAYER PROTEIN"/>
    <property type="match status" value="1"/>
</dbReference>
<dbReference type="SUPFAM" id="SSF51120">
    <property type="entry name" value="beta-Roll"/>
    <property type="match status" value="2"/>
</dbReference>
<dbReference type="Proteomes" id="UP001147653">
    <property type="component" value="Unassembled WGS sequence"/>
</dbReference>
<keyword evidence="6" id="KW-1185">Reference proteome</keyword>
<accession>A0A9X3NCH8</accession>
<dbReference type="Gene3D" id="2.60.40.3440">
    <property type="match status" value="1"/>
</dbReference>
<dbReference type="InterPro" id="IPR018511">
    <property type="entry name" value="Hemolysin-typ_Ca-bd_CS"/>
</dbReference>
<proteinExistence type="predicted"/>
<sequence>MKRPSVFQRGATGAASLSDGITTGPAGSFQAAGVRTATFSTTGQHGVNVDHLPTAKEHVELLGKLELETPAEYRYNPSTGAPDPTQPGLVAGQIADVSVYKNAAYLASWSEPSCKRGGFFSVDITDPAKPKQLAFVPALEDTYHGEGTHTITLDTASFKGDVLAVNNESCGPVGEGGFDLYDVSDPANPKTLVQAAGDRTPDDDTASGEDPSVAANSAHSIFIWQDGAKAYAVIVDNTEAHDVDIFDITDPRNPVFVADLDLFEVAEAQDVDIADTGANGQLGFLHDMTVKHINGVPVMLASYWDAGYIKLNVADPANPVILGDTDFGEEDPLVDIPGTDEPWSLPEGNGHQGEFSHDNKYILAADEDFDQYRAIGLIDEEEFGLLQFTAWGNPSQGPAVTPSTPLEGTVVYIGQACNPATIPAATGTATIAVAERGGTLPDGVTACGFQNKAENADTAGYDGLVIMNNATNAAPQCDNGVINMSFAGYTRDLISVMVTREVGMLMLGAYDPDTYFCNPGGTMTPAPAIGTVGNPISLSGAFDGWGYTHLYDNSGADPVAVDHFAIEEALDERFAVGFGDLSVHEFATDPTENLAYTSYYAGGLRVLGFGPGGLEEVGKFIDKGGNNFWGVETYTQNNQRLIAASDRDHGLYLLKYTGKGAAAAPTCFNVGVNGAQNAASSFDLSCTDANSNPLTYSIVSQPANGTLTVEGKTVRYTPNAGFTGTDSFTYTANDGAASSAPASASVAVAVPVPAPGPGPTPQPGPKAGACANDIFGTVARDLMAGTGVGERLIGGRGNDVIDGNGGADCLLGEAGNDQLSGGLGDDDLTGAAGNDTLEGDAGKDELSGGAGTDLLDGGSGNDSLSGGDGADKIVAGAGTDSVKGGAGNDTISVRGGGRDTVDCGAGRDTVTADKTDRVNRNCEVVRRK</sequence>
<feature type="compositionally biased region" description="Low complexity" evidence="3">
    <location>
        <begin position="852"/>
        <end position="865"/>
    </location>
</feature>
<dbReference type="Pfam" id="PF02225">
    <property type="entry name" value="PA"/>
    <property type="match status" value="1"/>
</dbReference>
<dbReference type="InterPro" id="IPR050557">
    <property type="entry name" value="RTX_toxin/Mannuronan_C5-epim"/>
</dbReference>
<dbReference type="InterPro" id="IPR001343">
    <property type="entry name" value="Hemolysn_Ca-bd"/>
</dbReference>
<dbReference type="Gene3D" id="3.50.30.30">
    <property type="match status" value="1"/>
</dbReference>
<dbReference type="AlphaFoldDB" id="A0A9X3NCH8"/>
<dbReference type="Gene3D" id="2.150.10.10">
    <property type="entry name" value="Serralysin-like metalloprotease, C-terminal"/>
    <property type="match status" value="1"/>
</dbReference>
<feature type="region of interest" description="Disordered" evidence="3">
    <location>
        <begin position="821"/>
        <end position="908"/>
    </location>
</feature>